<feature type="region of interest" description="Disordered" evidence="6">
    <location>
        <begin position="1"/>
        <end position="54"/>
    </location>
</feature>
<dbReference type="InterPro" id="IPR001680">
    <property type="entry name" value="WD40_rpt"/>
</dbReference>
<feature type="repeat" description="WD" evidence="5">
    <location>
        <begin position="270"/>
        <end position="311"/>
    </location>
</feature>
<gene>
    <name evidence="7" type="ORF">CANVERA_P0073</name>
</gene>
<protein>
    <recommendedName>
        <fullName evidence="9">WD40 repeat-like protein</fullName>
    </recommendedName>
</protein>
<sequence length="455" mass="52379">MVDPFLSDPSNKKRKRKQQKSVDEELTSESETEQISEEREELSSDEEFKDENAADKRRRLAKQYLENLKSQELQLQEDLQTFDAKDLDDDILSRRLQKDVAETKGHVYKFIANKVSQQLDDENFIKLIVTRIGSQNLTSMAIHYPYLYTVSKDMEIIKWDLDNKKPKRIKHRKGGLKYFNINKNISLNNHWQQINCIAASPDGRFVVTGGADSRLIIWSSENLSCLKILETRSAVNSITFKKNSDQLYAACADLRIRTYSINQFTQLEILYGHQDNITDIDSLNRETCVSVGSRDKTVMFWKIAEESRLTFRGGDSIEKKKRDDIYYEGSIDVVSMIDETHFLTGSDNGNIALWSLAKKKALFIKRLGHDLQPEFKPNEASAETDNEITAQQIPPPQPYLITSIHAIPFSDVFVTGSFDGTIKFWKLDENLRSFQQIGQIDKLKGFVNKITTCEF</sequence>
<dbReference type="GO" id="GO:0034511">
    <property type="term" value="F:U3 snoRNA binding"/>
    <property type="evidence" value="ECO:0007669"/>
    <property type="project" value="InterPro"/>
</dbReference>
<evidence type="ECO:0000256" key="2">
    <source>
        <dbReference type="ARBA" id="ARBA00022574"/>
    </source>
</evidence>
<feature type="repeat" description="WD" evidence="5">
    <location>
        <begin position="187"/>
        <end position="228"/>
    </location>
</feature>
<evidence type="ECO:0000313" key="8">
    <source>
        <dbReference type="Proteomes" id="UP001152885"/>
    </source>
</evidence>
<name>A0A9W4TTW1_9ASCO</name>
<evidence type="ECO:0000256" key="5">
    <source>
        <dbReference type="PROSITE-ProRule" id="PRU00221"/>
    </source>
</evidence>
<dbReference type="Pfam" id="PF00400">
    <property type="entry name" value="WD40"/>
    <property type="match status" value="3"/>
</dbReference>
<dbReference type="InterPro" id="IPR015943">
    <property type="entry name" value="WD40/YVTN_repeat-like_dom_sf"/>
</dbReference>
<comment type="subcellular location">
    <subcellularLocation>
        <location evidence="1">Nucleus</location>
    </subcellularLocation>
</comment>
<dbReference type="Proteomes" id="UP001152885">
    <property type="component" value="Unassembled WGS sequence"/>
</dbReference>
<keyword evidence="8" id="KW-1185">Reference proteome</keyword>
<keyword evidence="3" id="KW-0677">Repeat</keyword>
<dbReference type="SMART" id="SM00320">
    <property type="entry name" value="WD40"/>
    <property type="match status" value="6"/>
</dbReference>
<dbReference type="OrthoDB" id="189968at2759"/>
<dbReference type="PANTHER" id="PTHR19865:SF0">
    <property type="entry name" value="U3 SMALL NUCLEOLAR RNA-INTERACTING PROTEIN 2"/>
    <property type="match status" value="1"/>
</dbReference>
<comment type="caution">
    <text evidence="7">The sequence shown here is derived from an EMBL/GenBank/DDBJ whole genome shotgun (WGS) entry which is preliminary data.</text>
</comment>
<dbReference type="Gene3D" id="2.130.10.10">
    <property type="entry name" value="YVTN repeat-like/Quinoprotein amine dehydrogenase"/>
    <property type="match status" value="1"/>
</dbReference>
<keyword evidence="2 5" id="KW-0853">WD repeat</keyword>
<accession>A0A9W4TTW1</accession>
<dbReference type="InterPro" id="IPR036322">
    <property type="entry name" value="WD40_repeat_dom_sf"/>
</dbReference>
<dbReference type="PROSITE" id="PS50294">
    <property type="entry name" value="WD_REPEATS_REGION"/>
    <property type="match status" value="1"/>
</dbReference>
<reference evidence="7" key="1">
    <citation type="submission" date="2022-12" db="EMBL/GenBank/DDBJ databases">
        <authorList>
            <person name="Brejova B."/>
        </authorList>
    </citation>
    <scope>NUCLEOTIDE SEQUENCE</scope>
</reference>
<dbReference type="AlphaFoldDB" id="A0A9W4TTW1"/>
<feature type="compositionally biased region" description="Acidic residues" evidence="6">
    <location>
        <begin position="24"/>
        <end position="49"/>
    </location>
</feature>
<dbReference type="EMBL" id="CANTUO010000001">
    <property type="protein sequence ID" value="CAI5755557.1"/>
    <property type="molecule type" value="Genomic_DNA"/>
</dbReference>
<evidence type="ECO:0000313" key="7">
    <source>
        <dbReference type="EMBL" id="CAI5755557.1"/>
    </source>
</evidence>
<feature type="repeat" description="WD" evidence="5">
    <location>
        <begin position="401"/>
        <end position="435"/>
    </location>
</feature>
<evidence type="ECO:0000256" key="3">
    <source>
        <dbReference type="ARBA" id="ARBA00022737"/>
    </source>
</evidence>
<dbReference type="GO" id="GO:0032040">
    <property type="term" value="C:small-subunit processome"/>
    <property type="evidence" value="ECO:0007669"/>
    <property type="project" value="TreeGrafter"/>
</dbReference>
<dbReference type="PROSITE" id="PS50082">
    <property type="entry name" value="WD_REPEATS_2"/>
    <property type="match status" value="3"/>
</dbReference>
<organism evidence="7 8">
    <name type="scientific">Candida verbasci</name>
    <dbReference type="NCBI Taxonomy" id="1227364"/>
    <lineage>
        <taxon>Eukaryota</taxon>
        <taxon>Fungi</taxon>
        <taxon>Dikarya</taxon>
        <taxon>Ascomycota</taxon>
        <taxon>Saccharomycotina</taxon>
        <taxon>Pichiomycetes</taxon>
        <taxon>Debaryomycetaceae</taxon>
        <taxon>Candida/Lodderomyces clade</taxon>
        <taxon>Candida</taxon>
    </lineage>
</organism>
<dbReference type="SUPFAM" id="SSF50978">
    <property type="entry name" value="WD40 repeat-like"/>
    <property type="match status" value="1"/>
</dbReference>
<evidence type="ECO:0000256" key="1">
    <source>
        <dbReference type="ARBA" id="ARBA00004123"/>
    </source>
</evidence>
<proteinExistence type="predicted"/>
<dbReference type="PANTHER" id="PTHR19865">
    <property type="entry name" value="U3 SMALL NUCLEOLAR RNA INTERACTING PROTEIN 2"/>
    <property type="match status" value="1"/>
</dbReference>
<evidence type="ECO:0000256" key="4">
    <source>
        <dbReference type="ARBA" id="ARBA00023242"/>
    </source>
</evidence>
<evidence type="ECO:0000256" key="6">
    <source>
        <dbReference type="SAM" id="MobiDB-lite"/>
    </source>
</evidence>
<evidence type="ECO:0008006" key="9">
    <source>
        <dbReference type="Google" id="ProtNLM"/>
    </source>
</evidence>
<dbReference type="InterPro" id="IPR039241">
    <property type="entry name" value="Rrp9-like"/>
</dbReference>
<keyword evidence="4" id="KW-0539">Nucleus</keyword>